<sequence length="85" mass="9451">MPKQDLPLAHCNNGSMTYESNITESTGLKVADRCDLCGAQAFVEVVMESGTLMFCGHHSRKLRDSYSKTAVEVRDFTDQLYTSVN</sequence>
<keyword evidence="3" id="KW-1185">Reference proteome</keyword>
<dbReference type="Pfam" id="PF24254">
    <property type="entry name" value="DUF7455"/>
    <property type="match status" value="1"/>
</dbReference>
<protein>
    <recommendedName>
        <fullName evidence="1">DUF7455 domain-containing protein</fullName>
    </recommendedName>
</protein>
<evidence type="ECO:0000313" key="2">
    <source>
        <dbReference type="EMBL" id="EPD30384.1"/>
    </source>
</evidence>
<evidence type="ECO:0000259" key="1">
    <source>
        <dbReference type="Pfam" id="PF24254"/>
    </source>
</evidence>
<gene>
    <name evidence="2" type="ORF">HMPREF9238_00122</name>
</gene>
<comment type="caution">
    <text evidence="2">The sequence shown here is derived from an EMBL/GenBank/DDBJ whole genome shotgun (WGS) entry which is preliminary data.</text>
</comment>
<evidence type="ECO:0000313" key="3">
    <source>
        <dbReference type="Proteomes" id="UP000014387"/>
    </source>
</evidence>
<dbReference type="EMBL" id="AGWN01000001">
    <property type="protein sequence ID" value="EPD30384.1"/>
    <property type="molecule type" value="Genomic_DNA"/>
</dbReference>
<name>A0A9W5RDC8_9ACTO</name>
<feature type="domain" description="DUF7455" evidence="1">
    <location>
        <begin position="29"/>
        <end position="80"/>
    </location>
</feature>
<accession>A0A9W5RDC8</accession>
<dbReference type="Proteomes" id="UP000014387">
    <property type="component" value="Unassembled WGS sequence"/>
</dbReference>
<organism evidence="2 3">
    <name type="scientific">Gleimia europaea ACS-120-V-Col10b</name>
    <dbReference type="NCBI Taxonomy" id="883069"/>
    <lineage>
        <taxon>Bacteria</taxon>
        <taxon>Bacillati</taxon>
        <taxon>Actinomycetota</taxon>
        <taxon>Actinomycetes</taxon>
        <taxon>Actinomycetales</taxon>
        <taxon>Actinomycetaceae</taxon>
        <taxon>Gleimia</taxon>
    </lineage>
</organism>
<reference evidence="2 3" key="1">
    <citation type="submission" date="2013-05" db="EMBL/GenBank/DDBJ databases">
        <title>The Genome Sequence of Actinomyces europaeus ACS-120-V-COL10B.</title>
        <authorList>
            <consortium name="The Broad Institute Genomics Platform"/>
            <person name="Earl A."/>
            <person name="Ward D."/>
            <person name="Feldgarden M."/>
            <person name="Gevers D."/>
            <person name="Saerens B."/>
            <person name="Vaneechoutte M."/>
            <person name="Walker B."/>
            <person name="Young S."/>
            <person name="Zeng Q."/>
            <person name="Gargeya S."/>
            <person name="Fitzgerald M."/>
            <person name="Haas B."/>
            <person name="Abouelleil A."/>
            <person name="Allen A.W."/>
            <person name="Alvarado L."/>
            <person name="Arachchi H.M."/>
            <person name="Berlin A.M."/>
            <person name="Chapman S.B."/>
            <person name="Gainer-Dewar J."/>
            <person name="Goldberg J."/>
            <person name="Griggs A."/>
            <person name="Gujja S."/>
            <person name="Hansen M."/>
            <person name="Howarth C."/>
            <person name="Imamovic A."/>
            <person name="Ireland A."/>
            <person name="Larimer J."/>
            <person name="McCowan C."/>
            <person name="Murphy C."/>
            <person name="Pearson M."/>
            <person name="Poon T.W."/>
            <person name="Priest M."/>
            <person name="Roberts A."/>
            <person name="Saif S."/>
            <person name="Shea T."/>
            <person name="Sisk P."/>
            <person name="Sykes S."/>
            <person name="Wortman J."/>
            <person name="Nusbaum C."/>
            <person name="Birren B."/>
        </authorList>
    </citation>
    <scope>NUCLEOTIDE SEQUENCE [LARGE SCALE GENOMIC DNA]</scope>
    <source>
        <strain evidence="2 3">ACS-120-V-Col10b</strain>
    </source>
</reference>
<dbReference type="AlphaFoldDB" id="A0A9W5RDC8"/>
<proteinExistence type="predicted"/>
<dbReference type="InterPro" id="IPR055878">
    <property type="entry name" value="DUF7455"/>
</dbReference>